<name>A0ABM0MV79_SACKO</name>
<protein>
    <submittedName>
        <fullName evidence="7">CD151 antigen-like</fullName>
    </submittedName>
</protein>
<evidence type="ECO:0000256" key="3">
    <source>
        <dbReference type="ARBA" id="ARBA00022989"/>
    </source>
</evidence>
<dbReference type="Proteomes" id="UP000694865">
    <property type="component" value="Unplaced"/>
</dbReference>
<gene>
    <name evidence="7" type="primary">LOC102803521</name>
</gene>
<proteinExistence type="predicted"/>
<evidence type="ECO:0000256" key="5">
    <source>
        <dbReference type="SAM" id="Phobius"/>
    </source>
</evidence>
<evidence type="ECO:0000256" key="2">
    <source>
        <dbReference type="ARBA" id="ARBA00022692"/>
    </source>
</evidence>
<comment type="subcellular location">
    <subcellularLocation>
        <location evidence="1">Membrane</location>
        <topology evidence="1">Multi-pass membrane protein</topology>
    </subcellularLocation>
</comment>
<dbReference type="Gene3D" id="1.10.1450.10">
    <property type="entry name" value="Tetraspanin"/>
    <property type="match status" value="1"/>
</dbReference>
<dbReference type="SUPFAM" id="SSF48652">
    <property type="entry name" value="Tetraspanin"/>
    <property type="match status" value="1"/>
</dbReference>
<dbReference type="RefSeq" id="XP_006823920.1">
    <property type="nucleotide sequence ID" value="XM_006823857.1"/>
</dbReference>
<dbReference type="CDD" id="cd03127">
    <property type="entry name" value="tetraspanin_LEL"/>
    <property type="match status" value="1"/>
</dbReference>
<evidence type="ECO:0000256" key="4">
    <source>
        <dbReference type="ARBA" id="ARBA00023136"/>
    </source>
</evidence>
<reference evidence="7" key="1">
    <citation type="submission" date="2025-08" db="UniProtKB">
        <authorList>
            <consortium name="RefSeq"/>
        </authorList>
    </citation>
    <scope>IDENTIFICATION</scope>
    <source>
        <tissue evidence="7">Testes</tissue>
    </source>
</reference>
<accession>A0ABM0MV79</accession>
<evidence type="ECO:0000256" key="1">
    <source>
        <dbReference type="ARBA" id="ARBA00004141"/>
    </source>
</evidence>
<feature type="transmembrane region" description="Helical" evidence="5">
    <location>
        <begin position="96"/>
        <end position="121"/>
    </location>
</feature>
<evidence type="ECO:0000313" key="6">
    <source>
        <dbReference type="Proteomes" id="UP000694865"/>
    </source>
</evidence>
<keyword evidence="3 5" id="KW-1133">Transmembrane helix</keyword>
<keyword evidence="4 5" id="KW-0472">Membrane</keyword>
<keyword evidence="2 5" id="KW-0812">Transmembrane</keyword>
<keyword evidence="6" id="KW-1185">Reference proteome</keyword>
<sequence>MEDYGNVKYVTDAWNEAQLIFECCGVYGYEDYQETSWFESSPLAYPVTCCKIVNYKSATPVDPEKCYEMENVDWAGKYMNTRGCINQFQSWVHDNVYILGGVSIGVACLQLFGMIFAICLCRNIGDDD</sequence>
<dbReference type="InterPro" id="IPR008952">
    <property type="entry name" value="Tetraspanin_EC2_sf"/>
</dbReference>
<dbReference type="Pfam" id="PF00335">
    <property type="entry name" value="Tetraspanin"/>
    <property type="match status" value="1"/>
</dbReference>
<organism evidence="6 7">
    <name type="scientific">Saccoglossus kowalevskii</name>
    <name type="common">Acorn worm</name>
    <dbReference type="NCBI Taxonomy" id="10224"/>
    <lineage>
        <taxon>Eukaryota</taxon>
        <taxon>Metazoa</taxon>
        <taxon>Hemichordata</taxon>
        <taxon>Enteropneusta</taxon>
        <taxon>Harrimaniidae</taxon>
        <taxon>Saccoglossus</taxon>
    </lineage>
</organism>
<dbReference type="InterPro" id="IPR018499">
    <property type="entry name" value="Tetraspanin/Peripherin"/>
</dbReference>
<dbReference type="GeneID" id="102803521"/>
<evidence type="ECO:0000313" key="7">
    <source>
        <dbReference type="RefSeq" id="XP_006823920.1"/>
    </source>
</evidence>